<dbReference type="EMBL" id="HAEA01009918">
    <property type="protein sequence ID" value="SBQ38398.1"/>
    <property type="molecule type" value="Transcribed_RNA"/>
</dbReference>
<gene>
    <name evidence="1" type="primary">TMEM168B</name>
</gene>
<keyword evidence="1" id="KW-0812">Transmembrane</keyword>
<name>A0A1A8DXL9_NOTKA</name>
<accession>A0A1A8DXL9</accession>
<reference evidence="1" key="1">
    <citation type="submission" date="2016-05" db="EMBL/GenBank/DDBJ databases">
        <authorList>
            <person name="Lavstsen T."/>
            <person name="Jespersen J.S."/>
        </authorList>
    </citation>
    <scope>NUCLEOTIDE SEQUENCE</scope>
    <source>
        <tissue evidence="1">Brain</tissue>
    </source>
</reference>
<keyword evidence="1" id="KW-0472">Membrane</keyword>
<feature type="non-terminal residue" evidence="1">
    <location>
        <position position="43"/>
    </location>
</feature>
<proteinExistence type="predicted"/>
<evidence type="ECO:0000313" key="1">
    <source>
        <dbReference type="EMBL" id="SBQ38398.1"/>
    </source>
</evidence>
<dbReference type="AlphaFoldDB" id="A0A1A8DXL9"/>
<sequence>VVRRLELTVALQLLSALSEESQAELVPTVRTGHRAGLQTGPII</sequence>
<feature type="non-terminal residue" evidence="1">
    <location>
        <position position="1"/>
    </location>
</feature>
<reference evidence="1" key="2">
    <citation type="submission" date="2016-06" db="EMBL/GenBank/DDBJ databases">
        <title>The genome of a short-lived fish provides insights into sex chromosome evolution and the genetic control of aging.</title>
        <authorList>
            <person name="Reichwald K."/>
            <person name="Felder M."/>
            <person name="Petzold A."/>
            <person name="Koch P."/>
            <person name="Groth M."/>
            <person name="Platzer M."/>
        </authorList>
    </citation>
    <scope>NUCLEOTIDE SEQUENCE</scope>
    <source>
        <tissue evidence="1">Brain</tissue>
    </source>
</reference>
<organism evidence="1">
    <name type="scientific">Nothobranchius kadleci</name>
    <name type="common">African annual killifish</name>
    <dbReference type="NCBI Taxonomy" id="1051664"/>
    <lineage>
        <taxon>Eukaryota</taxon>
        <taxon>Metazoa</taxon>
        <taxon>Chordata</taxon>
        <taxon>Craniata</taxon>
        <taxon>Vertebrata</taxon>
        <taxon>Euteleostomi</taxon>
        <taxon>Actinopterygii</taxon>
        <taxon>Neopterygii</taxon>
        <taxon>Teleostei</taxon>
        <taxon>Neoteleostei</taxon>
        <taxon>Acanthomorphata</taxon>
        <taxon>Ovalentaria</taxon>
        <taxon>Atherinomorphae</taxon>
        <taxon>Cyprinodontiformes</taxon>
        <taxon>Nothobranchiidae</taxon>
        <taxon>Nothobranchius</taxon>
    </lineage>
</organism>
<protein>
    <submittedName>
        <fullName evidence="1">Transmembrane protein 168b</fullName>
    </submittedName>
</protein>